<dbReference type="EMBL" id="CP061800">
    <property type="protein sequence ID" value="QTA85580.1"/>
    <property type="molecule type" value="Genomic_DNA"/>
</dbReference>
<reference evidence="1" key="1">
    <citation type="journal article" date="2021" name="Microb. Physiol.">
        <title>Proteogenomic Insights into the Physiology of Marine, Sulfate-Reducing, Filamentous Desulfonema limicola and Desulfonema magnum.</title>
        <authorList>
            <person name="Schnaars V."/>
            <person name="Wohlbrand L."/>
            <person name="Scheve S."/>
            <person name="Hinrichs C."/>
            <person name="Reinhardt R."/>
            <person name="Rabus R."/>
        </authorList>
    </citation>
    <scope>NUCLEOTIDE SEQUENCE</scope>
    <source>
        <strain evidence="1">4be13</strain>
    </source>
</reference>
<evidence type="ECO:0000313" key="2">
    <source>
        <dbReference type="Proteomes" id="UP000663722"/>
    </source>
</evidence>
<proteinExistence type="predicted"/>
<dbReference type="AlphaFoldDB" id="A0A975BHW7"/>
<dbReference type="KEGG" id="dmm:dnm_015910"/>
<name>A0A975BHW7_9BACT</name>
<dbReference type="Proteomes" id="UP000663722">
    <property type="component" value="Chromosome"/>
</dbReference>
<protein>
    <submittedName>
        <fullName evidence="1">Uncharacterized protein</fullName>
    </submittedName>
</protein>
<keyword evidence="2" id="KW-1185">Reference proteome</keyword>
<accession>A0A975BHW7</accession>
<gene>
    <name evidence="1" type="ORF">dnm_015910</name>
</gene>
<evidence type="ECO:0000313" key="1">
    <source>
        <dbReference type="EMBL" id="QTA85580.1"/>
    </source>
</evidence>
<organism evidence="1 2">
    <name type="scientific">Desulfonema magnum</name>
    <dbReference type="NCBI Taxonomy" id="45655"/>
    <lineage>
        <taxon>Bacteria</taxon>
        <taxon>Pseudomonadati</taxon>
        <taxon>Thermodesulfobacteriota</taxon>
        <taxon>Desulfobacteria</taxon>
        <taxon>Desulfobacterales</taxon>
        <taxon>Desulfococcaceae</taxon>
        <taxon>Desulfonema</taxon>
    </lineage>
</organism>
<sequence>MTKNIIPAKAGICLARSSVYGDDKYNHQLRTKYFCQFNICKISDALRL</sequence>
<dbReference type="RefSeq" id="WP_207681580.1">
    <property type="nucleotide sequence ID" value="NZ_CP061800.1"/>
</dbReference>